<dbReference type="EMBL" id="JAACJK010000169">
    <property type="protein sequence ID" value="KAF5320453.1"/>
    <property type="molecule type" value="Genomic_DNA"/>
</dbReference>
<dbReference type="Proteomes" id="UP000541558">
    <property type="component" value="Unassembled WGS sequence"/>
</dbReference>
<accession>A0A8H5BDG1</accession>
<keyword evidence="2" id="KW-1185">Reference proteome</keyword>
<dbReference type="AlphaFoldDB" id="A0A8H5BDG1"/>
<comment type="caution">
    <text evidence="1">The sequence shown here is derived from an EMBL/GenBank/DDBJ whole genome shotgun (WGS) entry which is preliminary data.</text>
</comment>
<protein>
    <submittedName>
        <fullName evidence="1">Uncharacterized protein</fullName>
    </submittedName>
</protein>
<evidence type="ECO:0000313" key="2">
    <source>
        <dbReference type="Proteomes" id="UP000541558"/>
    </source>
</evidence>
<proteinExistence type="predicted"/>
<reference evidence="1 2" key="1">
    <citation type="journal article" date="2020" name="ISME J.">
        <title>Uncovering the hidden diversity of litter-decomposition mechanisms in mushroom-forming fungi.</title>
        <authorList>
            <person name="Floudas D."/>
            <person name="Bentzer J."/>
            <person name="Ahren D."/>
            <person name="Johansson T."/>
            <person name="Persson P."/>
            <person name="Tunlid A."/>
        </authorList>
    </citation>
    <scope>NUCLEOTIDE SEQUENCE [LARGE SCALE GENOMIC DNA]</scope>
    <source>
        <strain evidence="1 2">CBS 175.51</strain>
    </source>
</reference>
<evidence type="ECO:0000313" key="1">
    <source>
        <dbReference type="EMBL" id="KAF5320453.1"/>
    </source>
</evidence>
<name>A0A8H5BDG1_9AGAR</name>
<gene>
    <name evidence="1" type="ORF">D9611_010658</name>
</gene>
<organism evidence="1 2">
    <name type="scientific">Ephemerocybe angulata</name>
    <dbReference type="NCBI Taxonomy" id="980116"/>
    <lineage>
        <taxon>Eukaryota</taxon>
        <taxon>Fungi</taxon>
        <taxon>Dikarya</taxon>
        <taxon>Basidiomycota</taxon>
        <taxon>Agaricomycotina</taxon>
        <taxon>Agaricomycetes</taxon>
        <taxon>Agaricomycetidae</taxon>
        <taxon>Agaricales</taxon>
        <taxon>Agaricineae</taxon>
        <taxon>Psathyrellaceae</taxon>
        <taxon>Ephemerocybe</taxon>
    </lineage>
</organism>
<sequence length="163" mass="18239">MPVTMMSVDELSWIGAWMRLTASVSRSLVFLLTNSNSLFVHPSYYWRRASIGGSVERRSSSKHFDFVSSFVAERDFVSSFVAERDFVLGRSVVDCWSYEPIARLVLFSFIFGSAIENEVSLTPVLTIHVGTGTDMPTPDEGEEVRRVRKVTMAAAWWGGSGAR</sequence>